<keyword evidence="3" id="KW-0574">Periplasm</keyword>
<evidence type="ECO:0000256" key="4">
    <source>
        <dbReference type="ARBA" id="ARBA00023239"/>
    </source>
</evidence>
<dbReference type="PANTHER" id="PTHR39210:SF1">
    <property type="entry name" value="HEPARIN-SULFATE LYASE"/>
    <property type="match status" value="1"/>
</dbReference>
<dbReference type="SUPFAM" id="SSF48230">
    <property type="entry name" value="Chondroitin AC/alginate lyase"/>
    <property type="match status" value="1"/>
</dbReference>
<dbReference type="EMBL" id="BSTI01000022">
    <property type="protein sequence ID" value="GLY70336.1"/>
    <property type="molecule type" value="Genomic_DNA"/>
</dbReference>
<comment type="subcellular location">
    <subcellularLocation>
        <location evidence="1">Periplasm</location>
    </subcellularLocation>
</comment>
<proteinExistence type="predicted"/>
<sequence length="722" mass="78506">MTPVEKPPHVDPVRMLHIPTDDLLADFGAPDPRSLRARLAARDISPAADPVRWAKWAKGRPAGDKVIAEAERLLDTPVDFLDPGHGRSGLYGFHYLHWAQPLTRAVALTGAEKYAVRLGEIVLDWYTSRERVRGQWPGLDVVWYTLGVAGRCQVFIEALHVLGGNPALSDDAWLSMVRTLLGGARWLAEEHDTFRHGNWQLAGCSVLGQVAAFLPELPESALWSRVALARLHEHLELDVYPDGGHYERAPSYHVMCLGALQLAAMVGERALGWDLVTHPRLVAMHDWLLAMTAPAGWVPPFNDSHLVTSGEHLLRGHYLLGAGEYKAAVLRWMDRERIAEVLSWLSPRPAAGDPLAEFEAAPCGTAPPAHRGLLSASKFVVQRSGSAYAAVNCGPLIEHELESHSHRSVLDVVLAAHGEPLLWEAGGPDTYDHPRYYDWYQAPVAHSGVLVPGRELADEHDADLLVAAGLPTADVLVAEHDGYSVRHRRTLLLLRGTEPYWVLTDEVAEPFRVLLHGIRPWRPAPGGYRSDGGPGLLVLPGQPDRARAVDLGTGPTNAPGPAGPSAAELHGLGLDCPGGSASLVLVPFRSSPEPVPEVSTVEPGAAVLVRWKHRADLVRSDHVIRTADDVPVAAVSWGARDIHHAGRELLHAGRGLRTADIRWNEQGVQAELETTARTAVRLATGQEAPAVVLLNDVPLTPRCTDGVVNLVLPAAGRWRVRQ</sequence>
<dbReference type="InterPro" id="IPR031680">
    <property type="entry name" value="Hepar_II_III_N"/>
</dbReference>
<keyword evidence="8" id="KW-1185">Reference proteome</keyword>
<dbReference type="Proteomes" id="UP001165136">
    <property type="component" value="Unassembled WGS sequence"/>
</dbReference>
<feature type="domain" description="Heparin-sulfate lyase N-terminal" evidence="6">
    <location>
        <begin position="94"/>
        <end position="309"/>
    </location>
</feature>
<feature type="domain" description="Heparinase II/III-like C-terminal" evidence="5">
    <location>
        <begin position="369"/>
        <end position="509"/>
    </location>
</feature>
<evidence type="ECO:0000313" key="8">
    <source>
        <dbReference type="Proteomes" id="UP001165136"/>
    </source>
</evidence>
<evidence type="ECO:0000256" key="3">
    <source>
        <dbReference type="ARBA" id="ARBA00022764"/>
    </source>
</evidence>
<dbReference type="RefSeq" id="WP_285489551.1">
    <property type="nucleotide sequence ID" value="NZ_BSTI01000022.1"/>
</dbReference>
<evidence type="ECO:0000259" key="6">
    <source>
        <dbReference type="Pfam" id="PF16889"/>
    </source>
</evidence>
<name>A0A9W6R763_9PSEU</name>
<dbReference type="InterPro" id="IPR008929">
    <property type="entry name" value="Chondroitin_lyas"/>
</dbReference>
<evidence type="ECO:0008006" key="9">
    <source>
        <dbReference type="Google" id="ProtNLM"/>
    </source>
</evidence>
<gene>
    <name evidence="7" type="ORF">Atai01_69550</name>
</gene>
<dbReference type="PANTHER" id="PTHR39210">
    <property type="entry name" value="HEPARIN-SULFATE LYASE"/>
    <property type="match status" value="1"/>
</dbReference>
<accession>A0A9W6R763</accession>
<evidence type="ECO:0000256" key="1">
    <source>
        <dbReference type="ARBA" id="ARBA00004418"/>
    </source>
</evidence>
<dbReference type="InterPro" id="IPR012480">
    <property type="entry name" value="Hepar_II_III_C"/>
</dbReference>
<keyword evidence="2" id="KW-0732">Signal</keyword>
<evidence type="ECO:0000259" key="5">
    <source>
        <dbReference type="Pfam" id="PF07940"/>
    </source>
</evidence>
<dbReference type="Pfam" id="PF16889">
    <property type="entry name" value="Hepar_II_III_N"/>
    <property type="match status" value="1"/>
</dbReference>
<dbReference type="Pfam" id="PF07940">
    <property type="entry name" value="Hepar_II_III_C"/>
    <property type="match status" value="1"/>
</dbReference>
<reference evidence="7" key="1">
    <citation type="submission" date="2023-03" db="EMBL/GenBank/DDBJ databases">
        <title>Amycolatopsis taiwanensis NBRC 103393.</title>
        <authorList>
            <person name="Ichikawa N."/>
            <person name="Sato H."/>
            <person name="Tonouchi N."/>
        </authorList>
    </citation>
    <scope>NUCLEOTIDE SEQUENCE</scope>
    <source>
        <strain evidence="7">NBRC 103393</strain>
    </source>
</reference>
<dbReference type="AlphaFoldDB" id="A0A9W6R763"/>
<evidence type="ECO:0000256" key="2">
    <source>
        <dbReference type="ARBA" id="ARBA00022729"/>
    </source>
</evidence>
<organism evidence="7 8">
    <name type="scientific">Amycolatopsis taiwanensis</name>
    <dbReference type="NCBI Taxonomy" id="342230"/>
    <lineage>
        <taxon>Bacteria</taxon>
        <taxon>Bacillati</taxon>
        <taxon>Actinomycetota</taxon>
        <taxon>Actinomycetes</taxon>
        <taxon>Pseudonocardiales</taxon>
        <taxon>Pseudonocardiaceae</taxon>
        <taxon>Amycolatopsis</taxon>
    </lineage>
</organism>
<dbReference type="Gene3D" id="2.70.98.70">
    <property type="match status" value="1"/>
</dbReference>
<dbReference type="GO" id="GO:0042597">
    <property type="term" value="C:periplasmic space"/>
    <property type="evidence" value="ECO:0007669"/>
    <property type="project" value="UniProtKB-SubCell"/>
</dbReference>
<comment type="caution">
    <text evidence="7">The sequence shown here is derived from an EMBL/GenBank/DDBJ whole genome shotgun (WGS) entry which is preliminary data.</text>
</comment>
<dbReference type="Gene3D" id="1.50.10.100">
    <property type="entry name" value="Chondroitin AC/alginate lyase"/>
    <property type="match status" value="1"/>
</dbReference>
<dbReference type="GO" id="GO:0016829">
    <property type="term" value="F:lyase activity"/>
    <property type="evidence" value="ECO:0007669"/>
    <property type="project" value="UniProtKB-KW"/>
</dbReference>
<evidence type="ECO:0000313" key="7">
    <source>
        <dbReference type="EMBL" id="GLY70336.1"/>
    </source>
</evidence>
<protein>
    <recommendedName>
        <fullName evidence="9">Heparin-sulfate lyase N-terminal domain-containing protein</fullName>
    </recommendedName>
</protein>
<keyword evidence="4" id="KW-0456">Lyase</keyword>